<dbReference type="InterPro" id="IPR001789">
    <property type="entry name" value="Sig_transdc_resp-reg_receiver"/>
</dbReference>
<dbReference type="Gene3D" id="3.40.50.2300">
    <property type="match status" value="2"/>
</dbReference>
<feature type="modified residue" description="4-aspartylphosphate" evidence="2">
    <location>
        <position position="52"/>
    </location>
</feature>
<dbReference type="InterPro" id="IPR011006">
    <property type="entry name" value="CheY-like_superfamily"/>
</dbReference>
<dbReference type="GO" id="GO:0000160">
    <property type="term" value="P:phosphorelay signal transduction system"/>
    <property type="evidence" value="ECO:0007669"/>
    <property type="project" value="InterPro"/>
</dbReference>
<dbReference type="OrthoDB" id="330124at2"/>
<dbReference type="PANTHER" id="PTHR44591">
    <property type="entry name" value="STRESS RESPONSE REGULATOR PROTEIN 1"/>
    <property type="match status" value="1"/>
</dbReference>
<evidence type="ECO:0000256" key="2">
    <source>
        <dbReference type="PROSITE-ProRule" id="PRU00169"/>
    </source>
</evidence>
<dbReference type="PANTHER" id="PTHR44591:SF3">
    <property type="entry name" value="RESPONSE REGULATORY DOMAIN-CONTAINING PROTEIN"/>
    <property type="match status" value="1"/>
</dbReference>
<accession>A0A1H9E495</accession>
<evidence type="ECO:0000313" key="5">
    <source>
        <dbReference type="Proteomes" id="UP000182360"/>
    </source>
</evidence>
<feature type="domain" description="Response regulatory" evidence="3">
    <location>
        <begin position="298"/>
        <end position="412"/>
    </location>
</feature>
<gene>
    <name evidence="4" type="ORF">SAMN04487977_10312</name>
</gene>
<keyword evidence="5" id="KW-1185">Reference proteome</keyword>
<evidence type="ECO:0000313" key="4">
    <source>
        <dbReference type="EMBL" id="SEQ20422.1"/>
    </source>
</evidence>
<feature type="modified residue" description="4-aspartylphosphate" evidence="2">
    <location>
        <position position="347"/>
    </location>
</feature>
<dbReference type="RefSeq" id="WP_074642011.1">
    <property type="nucleotide sequence ID" value="NZ_FOFU01000003.1"/>
</dbReference>
<protein>
    <submittedName>
        <fullName evidence="4">Response regulator receiver domain-containing protein</fullName>
    </submittedName>
</protein>
<dbReference type="PROSITE" id="PS50110">
    <property type="entry name" value="RESPONSE_REGULATORY"/>
    <property type="match status" value="2"/>
</dbReference>
<dbReference type="SMART" id="SM00448">
    <property type="entry name" value="REC"/>
    <property type="match status" value="2"/>
</dbReference>
<dbReference type="InterPro" id="IPR050595">
    <property type="entry name" value="Bact_response_regulator"/>
</dbReference>
<reference evidence="4 5" key="1">
    <citation type="submission" date="2016-10" db="EMBL/GenBank/DDBJ databases">
        <authorList>
            <person name="de Groot N.N."/>
        </authorList>
    </citation>
    <scope>NUCLEOTIDE SEQUENCE [LARGE SCALE GENOMIC DNA]</scope>
    <source>
        <strain evidence="4 5">B25</strain>
    </source>
</reference>
<dbReference type="STRING" id="163.SAMN04487775_1059"/>
<evidence type="ECO:0000256" key="1">
    <source>
        <dbReference type="ARBA" id="ARBA00022553"/>
    </source>
</evidence>
<dbReference type="eggNOG" id="COG0745">
    <property type="taxonomic scope" value="Bacteria"/>
</dbReference>
<dbReference type="SUPFAM" id="SSF52172">
    <property type="entry name" value="CheY-like"/>
    <property type="match status" value="2"/>
</dbReference>
<dbReference type="CDD" id="cd00156">
    <property type="entry name" value="REC"/>
    <property type="match status" value="2"/>
</dbReference>
<dbReference type="AlphaFoldDB" id="A0A1H9E495"/>
<dbReference type="EMBL" id="FOFU01000003">
    <property type="protein sequence ID" value="SEQ20422.1"/>
    <property type="molecule type" value="Genomic_DNA"/>
</dbReference>
<dbReference type="Proteomes" id="UP000182360">
    <property type="component" value="Unassembled WGS sequence"/>
</dbReference>
<feature type="domain" description="Response regulatory" evidence="3">
    <location>
        <begin position="3"/>
        <end position="119"/>
    </location>
</feature>
<sequence>MKKVLIADSHPLFRDFLKQKLSEDQIEVITTQENRDIYTKVITSLPNLIILDMEEDNSMEMEFLEKKMHDTNCADIPVIITGPKQDRSNIAAYAKYGVIKYFEKPVQFDMFFKSIGLVVRVPLSMDTTPCILDLHRNNNIIFIELALGLNREKIALLQFKLSEMIEREKLENPKVIIMLTNLELTFVDGYNLEFLIDNVLASSKIHAKNVKILSLSNFVKELVNGHTNYAGVEISSNLSRILNDLVDTSVTSDISDLITNRFLTPSYEAEDSASIATRFSSDGLEYSGKPQKTGTVLTIAIIDSDESSLEITKNYFEQAGAACFTYTKGQEFLNNYDDGKFDLILLDVLLNDQTGLSLLQRLHGMPHSPPIVIYSQSLQKDIIVKVLSAGAASYLVKPQKPNVLIQKCLSILKTKE</sequence>
<dbReference type="Pfam" id="PF00072">
    <property type="entry name" value="Response_reg"/>
    <property type="match status" value="2"/>
</dbReference>
<proteinExistence type="predicted"/>
<evidence type="ECO:0000259" key="3">
    <source>
        <dbReference type="PROSITE" id="PS50110"/>
    </source>
</evidence>
<organism evidence="4 5">
    <name type="scientific">Treponema bryantii</name>
    <dbReference type="NCBI Taxonomy" id="163"/>
    <lineage>
        <taxon>Bacteria</taxon>
        <taxon>Pseudomonadati</taxon>
        <taxon>Spirochaetota</taxon>
        <taxon>Spirochaetia</taxon>
        <taxon>Spirochaetales</taxon>
        <taxon>Treponemataceae</taxon>
        <taxon>Treponema</taxon>
    </lineage>
</organism>
<name>A0A1H9E495_9SPIR</name>
<keyword evidence="1 2" id="KW-0597">Phosphoprotein</keyword>